<evidence type="ECO:0000313" key="1">
    <source>
        <dbReference type="EMBL" id="CAF4627195.1"/>
    </source>
</evidence>
<name>A0A8S2ZR46_9BILA</name>
<dbReference type="Proteomes" id="UP000681967">
    <property type="component" value="Unassembled WGS sequence"/>
</dbReference>
<feature type="non-terminal residue" evidence="1">
    <location>
        <position position="1"/>
    </location>
</feature>
<evidence type="ECO:0000313" key="3">
    <source>
        <dbReference type="Proteomes" id="UP000681720"/>
    </source>
</evidence>
<dbReference type="AlphaFoldDB" id="A0A8S2ZR46"/>
<accession>A0A8S2ZR46</accession>
<dbReference type="EMBL" id="CAJOBJ010110017">
    <property type="protein sequence ID" value="CAF4627195.1"/>
    <property type="molecule type" value="Genomic_DNA"/>
</dbReference>
<evidence type="ECO:0000313" key="2">
    <source>
        <dbReference type="EMBL" id="CAF4827299.1"/>
    </source>
</evidence>
<gene>
    <name evidence="2" type="ORF">BYL167_LOCUS49250</name>
    <name evidence="1" type="ORF">GIL414_LOCUS40046</name>
</gene>
<reference evidence="1" key="1">
    <citation type="submission" date="2021-02" db="EMBL/GenBank/DDBJ databases">
        <authorList>
            <person name="Nowell W R."/>
        </authorList>
    </citation>
    <scope>NUCLEOTIDE SEQUENCE</scope>
</reference>
<sequence>LFIIIQYIVQDHKPLNTLPLITSASEWPVFFASAMYVFEGIALVCIE</sequence>
<comment type="caution">
    <text evidence="1">The sequence shown here is derived from an EMBL/GenBank/DDBJ whole genome shotgun (WGS) entry which is preliminary data.</text>
</comment>
<dbReference type="EMBL" id="CAJOBH010146117">
    <property type="protein sequence ID" value="CAF4827299.1"/>
    <property type="molecule type" value="Genomic_DNA"/>
</dbReference>
<organism evidence="1 3">
    <name type="scientific">Rotaria magnacalcarata</name>
    <dbReference type="NCBI Taxonomy" id="392030"/>
    <lineage>
        <taxon>Eukaryota</taxon>
        <taxon>Metazoa</taxon>
        <taxon>Spiralia</taxon>
        <taxon>Gnathifera</taxon>
        <taxon>Rotifera</taxon>
        <taxon>Eurotatoria</taxon>
        <taxon>Bdelloidea</taxon>
        <taxon>Philodinida</taxon>
        <taxon>Philodinidae</taxon>
        <taxon>Rotaria</taxon>
    </lineage>
</organism>
<proteinExistence type="predicted"/>
<dbReference type="Proteomes" id="UP000681720">
    <property type="component" value="Unassembled WGS sequence"/>
</dbReference>
<protein>
    <submittedName>
        <fullName evidence="1">Uncharacterized protein</fullName>
    </submittedName>
</protein>